<dbReference type="RefSeq" id="WP_197003738.1">
    <property type="nucleotide sequence ID" value="NZ_BONS01000016.1"/>
</dbReference>
<organism evidence="3 4">
    <name type="scientific">Longispora fulva</name>
    <dbReference type="NCBI Taxonomy" id="619741"/>
    <lineage>
        <taxon>Bacteria</taxon>
        <taxon>Bacillati</taxon>
        <taxon>Actinomycetota</taxon>
        <taxon>Actinomycetes</taxon>
        <taxon>Micromonosporales</taxon>
        <taxon>Micromonosporaceae</taxon>
        <taxon>Longispora</taxon>
    </lineage>
</organism>
<comment type="caution">
    <text evidence="3">The sequence shown here is derived from an EMBL/GenBank/DDBJ whole genome shotgun (WGS) entry which is preliminary data.</text>
</comment>
<dbReference type="EMBL" id="JADOUF010000001">
    <property type="protein sequence ID" value="MBG6136813.1"/>
    <property type="molecule type" value="Genomic_DNA"/>
</dbReference>
<dbReference type="Proteomes" id="UP000622552">
    <property type="component" value="Unassembled WGS sequence"/>
</dbReference>
<sequence length="774" mass="82251">MFAQRSILRTLATTTVLCLAIAGLTSTTAHARPPAPTGCTLRPNPHTPAPSEWTSCLSVSATLATPPAVGQVVSFTFDVTAEHAADAVTVEADLPGTLRWVTPPTGLTSTDRASANPQDHGRIARASGTRALPAGTVRYSGTVTATEPGPAEIRVRASRTVPGGTDAAQDTVFLTVGRPGERSVRDIRPAATGATTPITGVPVPAAAPRHTALPATPEPAGQAGGTALAATSCVTGGWFYVDHLGATRPSINTRVEAWDGGTLLASGFTAWPDGRYNLCFANAAAGRNVRVHFAMWNWVWRLRATGTNNDYVFDSAAAFVPDGGNREFGDLKPTDPTMMRGLHAFDEVDDAWGWHPGPCWSSNHSVNCRQLNINWSPTSTDGTYYSPQDNDVHLAAADPDAPMVVVHETAHAIMDETYNDAMPPEPNCAPHYIQIASSAGCAWVEGFAEWFPVNVYHDPYFRWPNGSSLNLENTSSFGAGDTVEGRVAGAMIDITDTGTEAPWDSYVEEPRGGPIWTTFTRHPVGTFAEFWNQRAADGFNVADNGALACLYQNAIDYGFRNPLADYSPLTRPTPAPHNYGYATTTRYWSAVAVRPPTAGGDYAIDLYGDRGQSTLLDTSTTANHTINFIAVDSDLRPRTSYYPRIRPTGTGTGDYQIELAQGSDILQPAAPQNLTMSATDLVAVRDAFIARGTTATLTVTPSNAGQDVELFLLADDRPDGTSTGIVPRALTAATSSSAGPGGTEQIVWTAPRSGWYGVLVVNKAGSGAYTLSRY</sequence>
<accession>A0A8J7GRF2</accession>
<reference evidence="3" key="1">
    <citation type="submission" date="2020-11" db="EMBL/GenBank/DDBJ databases">
        <title>Sequencing the genomes of 1000 actinobacteria strains.</title>
        <authorList>
            <person name="Klenk H.-P."/>
        </authorList>
    </citation>
    <scope>NUCLEOTIDE SEQUENCE</scope>
    <source>
        <strain evidence="3">DSM 45356</strain>
    </source>
</reference>
<keyword evidence="2" id="KW-0732">Signal</keyword>
<name>A0A8J7GRF2_9ACTN</name>
<gene>
    <name evidence="3" type="ORF">IW245_003007</name>
</gene>
<dbReference type="Gene3D" id="2.60.120.380">
    <property type="match status" value="1"/>
</dbReference>
<feature type="signal peptide" evidence="2">
    <location>
        <begin position="1"/>
        <end position="31"/>
    </location>
</feature>
<evidence type="ECO:0000256" key="2">
    <source>
        <dbReference type="SAM" id="SignalP"/>
    </source>
</evidence>
<evidence type="ECO:0000313" key="3">
    <source>
        <dbReference type="EMBL" id="MBG6136813.1"/>
    </source>
</evidence>
<feature type="region of interest" description="Disordered" evidence="1">
    <location>
        <begin position="29"/>
        <end position="50"/>
    </location>
</feature>
<proteinExistence type="predicted"/>
<protein>
    <submittedName>
        <fullName evidence="3">Uncharacterized protein</fullName>
    </submittedName>
</protein>
<evidence type="ECO:0000313" key="4">
    <source>
        <dbReference type="Proteomes" id="UP000622552"/>
    </source>
</evidence>
<keyword evidence="4" id="KW-1185">Reference proteome</keyword>
<evidence type="ECO:0000256" key="1">
    <source>
        <dbReference type="SAM" id="MobiDB-lite"/>
    </source>
</evidence>
<feature type="chain" id="PRO_5035322729" evidence="2">
    <location>
        <begin position="32"/>
        <end position="774"/>
    </location>
</feature>
<dbReference type="AlphaFoldDB" id="A0A8J7GRF2"/>